<dbReference type="RefSeq" id="WP_167499434.1">
    <property type="nucleotide sequence ID" value="NZ_JAALLH010000001.1"/>
</dbReference>
<dbReference type="InterPro" id="IPR013148">
    <property type="entry name" value="Glyco_hydro_32_N"/>
</dbReference>
<protein>
    <recommendedName>
        <fullName evidence="2">beta-fructofuranosidase</fullName>
        <ecNumber evidence="2">3.2.1.26</ecNumber>
    </recommendedName>
</protein>
<dbReference type="SUPFAM" id="SSF49899">
    <property type="entry name" value="Concanavalin A-like lectins/glucanases"/>
    <property type="match status" value="1"/>
</dbReference>
<evidence type="ECO:0000259" key="6">
    <source>
        <dbReference type="Pfam" id="PF00251"/>
    </source>
</evidence>
<gene>
    <name evidence="8" type="ORF">SMALB_0187</name>
</gene>
<dbReference type="Pfam" id="PF00251">
    <property type="entry name" value="Glyco_hydro_32N"/>
    <property type="match status" value="1"/>
</dbReference>
<evidence type="ECO:0000313" key="9">
    <source>
        <dbReference type="Proteomes" id="UP000536624"/>
    </source>
</evidence>
<evidence type="ECO:0000259" key="7">
    <source>
        <dbReference type="Pfam" id="PF08244"/>
    </source>
</evidence>
<evidence type="ECO:0000256" key="4">
    <source>
        <dbReference type="ARBA" id="ARBA00023295"/>
    </source>
</evidence>
<name>A0A7X5WWL0_STRMQ</name>
<dbReference type="SUPFAM" id="SSF75005">
    <property type="entry name" value="Arabinanase/levansucrase/invertase"/>
    <property type="match status" value="1"/>
</dbReference>
<sequence length="484" mass="53038">MTHAVNHDPHYPELHLRPPENWVNDPNGLVFHDGHYHVFFQYNPYGTEHADMHWGHMRSTDLLNWQLLPVALAPTPDGRDSGGIWSGNAVDLGDRLVAFYSARHPDLWHQPVAQAVSSDGGVTFTKQQGPDMPPPPPEATMYRDPYVWRTDDGGWRMLVGAALKGERAAALQYASADLETWTYQGLFLSRAPEPLPSRGDTARGWECPQYAHFGDGRGALLVGAWDPETGPRHTAVFTGRLGPDGFAAGAPQRLDCGPDFYAPGLLRAPDGRWLLWGWCWDSPTAETRADRWAGMLSLPREIGLDAAGNLWQRPARELTRLRDEHVVRQSGTVTSDNPVRLGPVGPCFEVAATLGRTEGATAGIRLLTASAPDEFLDIRLDRETGDLVVDRRHASRTANEKDTRHRIAIAGAQQVALRAIVDHSVCEVFLTTGQALTLRFYPSHGEDWSLLCVADGTGTAPFTVDAWNLSSPPAGTRGPLGAKG</sequence>
<dbReference type="CDD" id="cd08996">
    <property type="entry name" value="GH32_FFase"/>
    <property type="match status" value="1"/>
</dbReference>
<organism evidence="8 9">
    <name type="scientific">Streptomyces malaysiensis</name>
    <dbReference type="NCBI Taxonomy" id="92644"/>
    <lineage>
        <taxon>Bacteria</taxon>
        <taxon>Bacillati</taxon>
        <taxon>Actinomycetota</taxon>
        <taxon>Actinomycetes</taxon>
        <taxon>Kitasatosporales</taxon>
        <taxon>Streptomycetaceae</taxon>
        <taxon>Streptomyces</taxon>
        <taxon>Streptomyces violaceusniger group</taxon>
    </lineage>
</organism>
<evidence type="ECO:0000256" key="2">
    <source>
        <dbReference type="ARBA" id="ARBA00012758"/>
    </source>
</evidence>
<comment type="similarity">
    <text evidence="1 5">Belongs to the glycosyl hydrolase 32 family.</text>
</comment>
<dbReference type="Gene3D" id="2.115.10.20">
    <property type="entry name" value="Glycosyl hydrolase domain, family 43"/>
    <property type="match status" value="1"/>
</dbReference>
<dbReference type="SMART" id="SM00640">
    <property type="entry name" value="Glyco_32"/>
    <property type="match status" value="1"/>
</dbReference>
<reference evidence="8 9" key="1">
    <citation type="submission" date="2020-02" db="EMBL/GenBank/DDBJ databases">
        <title>Streptomyces malaysiensis DSM14702 (JHCC583434, PFL_A843) Genome sequencing and assembly.</title>
        <authorList>
            <person name="Samborskyy M."/>
        </authorList>
    </citation>
    <scope>NUCLEOTIDE SEQUENCE [LARGE SCALE GENOMIC DNA]</scope>
    <source>
        <strain evidence="8 9">DSM 14702</strain>
    </source>
</reference>
<dbReference type="InterPro" id="IPR013189">
    <property type="entry name" value="Glyco_hydro_32_C"/>
</dbReference>
<dbReference type="InterPro" id="IPR051214">
    <property type="entry name" value="GH32_Enzymes"/>
</dbReference>
<dbReference type="AlphaFoldDB" id="A0A7X5WWL0"/>
<dbReference type="InterPro" id="IPR018053">
    <property type="entry name" value="Glyco_hydro_32_AS"/>
</dbReference>
<dbReference type="EMBL" id="JAALLH010000001">
    <property type="protein sequence ID" value="NIY62282.1"/>
    <property type="molecule type" value="Genomic_DNA"/>
</dbReference>
<feature type="domain" description="Glycosyl hydrolase family 32 C-terminal" evidence="7">
    <location>
        <begin position="317"/>
        <end position="456"/>
    </location>
</feature>
<dbReference type="PROSITE" id="PS00609">
    <property type="entry name" value="GLYCOSYL_HYDROL_F32"/>
    <property type="match status" value="1"/>
</dbReference>
<dbReference type="InterPro" id="IPR013320">
    <property type="entry name" value="ConA-like_dom_sf"/>
</dbReference>
<proteinExistence type="inferred from homology"/>
<dbReference type="InterPro" id="IPR023296">
    <property type="entry name" value="Glyco_hydro_beta-prop_sf"/>
</dbReference>
<dbReference type="Pfam" id="PF08244">
    <property type="entry name" value="Glyco_hydro_32C"/>
    <property type="match status" value="1"/>
</dbReference>
<dbReference type="GO" id="GO:0004564">
    <property type="term" value="F:beta-fructofuranosidase activity"/>
    <property type="evidence" value="ECO:0007669"/>
    <property type="project" value="UniProtKB-EC"/>
</dbReference>
<dbReference type="GO" id="GO:0005975">
    <property type="term" value="P:carbohydrate metabolic process"/>
    <property type="evidence" value="ECO:0007669"/>
    <property type="project" value="InterPro"/>
</dbReference>
<dbReference type="Gene3D" id="2.60.120.560">
    <property type="entry name" value="Exo-inulinase, domain 1"/>
    <property type="match status" value="1"/>
</dbReference>
<accession>A0A7X5WWL0</accession>
<feature type="domain" description="Glycosyl hydrolase family 32 N-terminal" evidence="6">
    <location>
        <begin position="15"/>
        <end position="314"/>
    </location>
</feature>
<dbReference type="PANTHER" id="PTHR43101">
    <property type="entry name" value="BETA-FRUCTOSIDASE"/>
    <property type="match status" value="1"/>
</dbReference>
<evidence type="ECO:0000256" key="1">
    <source>
        <dbReference type="ARBA" id="ARBA00009902"/>
    </source>
</evidence>
<keyword evidence="4 5" id="KW-0326">Glycosidase</keyword>
<evidence type="ECO:0000313" key="8">
    <source>
        <dbReference type="EMBL" id="NIY62282.1"/>
    </source>
</evidence>
<evidence type="ECO:0000256" key="3">
    <source>
        <dbReference type="ARBA" id="ARBA00022801"/>
    </source>
</evidence>
<evidence type="ECO:0000256" key="5">
    <source>
        <dbReference type="RuleBase" id="RU362110"/>
    </source>
</evidence>
<dbReference type="Proteomes" id="UP000536624">
    <property type="component" value="Unassembled WGS sequence"/>
</dbReference>
<comment type="caution">
    <text evidence="8">The sequence shown here is derived from an EMBL/GenBank/DDBJ whole genome shotgun (WGS) entry which is preliminary data.</text>
</comment>
<dbReference type="EC" id="3.2.1.26" evidence="2"/>
<keyword evidence="3 5" id="KW-0378">Hydrolase</keyword>
<dbReference type="InterPro" id="IPR001362">
    <property type="entry name" value="Glyco_hydro_32"/>
</dbReference>
<dbReference type="PANTHER" id="PTHR43101:SF1">
    <property type="entry name" value="BETA-FRUCTOSIDASE"/>
    <property type="match status" value="1"/>
</dbReference>